<dbReference type="Proteomes" id="UP000239757">
    <property type="component" value="Unassembled WGS sequence"/>
</dbReference>
<name>A0A2P5XU98_GOSBA</name>
<protein>
    <submittedName>
        <fullName evidence="2">Uncharacterized protein</fullName>
    </submittedName>
</protein>
<gene>
    <name evidence="2" type="ORF">GOBAR_AA13801</name>
</gene>
<reference evidence="2 3" key="1">
    <citation type="submission" date="2015-01" db="EMBL/GenBank/DDBJ databases">
        <title>Genome of allotetraploid Gossypium barbadense reveals genomic plasticity and fiber elongation in cotton evolution.</title>
        <authorList>
            <person name="Chen X."/>
            <person name="Liu X."/>
            <person name="Zhao B."/>
            <person name="Zheng H."/>
            <person name="Hu Y."/>
            <person name="Lu G."/>
            <person name="Yang C."/>
            <person name="Chen J."/>
            <person name="Shan C."/>
            <person name="Zhang L."/>
            <person name="Zhou Y."/>
            <person name="Wang L."/>
            <person name="Guo W."/>
            <person name="Bai Y."/>
            <person name="Ruan J."/>
            <person name="Shangguan X."/>
            <person name="Mao Y."/>
            <person name="Jiang J."/>
            <person name="Zhu Y."/>
            <person name="Lei J."/>
            <person name="Kang H."/>
            <person name="Chen S."/>
            <person name="He X."/>
            <person name="Wang R."/>
            <person name="Wang Y."/>
            <person name="Chen J."/>
            <person name="Wang L."/>
            <person name="Yu S."/>
            <person name="Wang B."/>
            <person name="Wei J."/>
            <person name="Song S."/>
            <person name="Lu X."/>
            <person name="Gao Z."/>
            <person name="Gu W."/>
            <person name="Deng X."/>
            <person name="Ma D."/>
            <person name="Wang S."/>
            <person name="Liang W."/>
            <person name="Fang L."/>
            <person name="Cai C."/>
            <person name="Zhu X."/>
            <person name="Zhou B."/>
            <person name="Zhang Y."/>
            <person name="Chen Z."/>
            <person name="Xu S."/>
            <person name="Zhu R."/>
            <person name="Wang S."/>
            <person name="Zhang T."/>
            <person name="Zhao G."/>
        </authorList>
    </citation>
    <scope>NUCLEOTIDE SEQUENCE [LARGE SCALE GENOMIC DNA]</scope>
    <source>
        <strain evidence="3">cv. Xinhai21</strain>
        <tissue evidence="2">Leaf</tissue>
    </source>
</reference>
<evidence type="ECO:0000313" key="3">
    <source>
        <dbReference type="Proteomes" id="UP000239757"/>
    </source>
</evidence>
<dbReference type="AlphaFoldDB" id="A0A2P5XU98"/>
<dbReference type="EMBL" id="KZ664225">
    <property type="protein sequence ID" value="PPS06846.1"/>
    <property type="molecule type" value="Genomic_DNA"/>
</dbReference>
<feature type="region of interest" description="Disordered" evidence="1">
    <location>
        <begin position="87"/>
        <end position="113"/>
    </location>
</feature>
<feature type="compositionally biased region" description="Basic and acidic residues" evidence="1">
    <location>
        <begin position="87"/>
        <end position="97"/>
    </location>
</feature>
<accession>A0A2P5XU98</accession>
<sequence length="250" mass="28553">MEEEYTQNINPSALAPRRNKFNIWIGQLAKLIFERPQGSLPSNIESNPREKLNVITIQDKEGLVEPELELRQGIVVSKGKGEVVHSEQKSVSKEYKPRVPYPNATRKDRTDEQFEIRSKSMHEPCSNNNKGPIHEERRLQFEELDEWRTQKLRAHDRPKPRHNELNVSPNQLKVGDKVLLDAVDPRITTFEPNGAILIMVLSIFPYGTVEVINPKFGTFKVAQIHMARHTGVPSAVPIPREATRPCDMAV</sequence>
<organism evidence="2 3">
    <name type="scientific">Gossypium barbadense</name>
    <name type="common">Sea Island cotton</name>
    <name type="synonym">Hibiscus barbadensis</name>
    <dbReference type="NCBI Taxonomy" id="3634"/>
    <lineage>
        <taxon>Eukaryota</taxon>
        <taxon>Viridiplantae</taxon>
        <taxon>Streptophyta</taxon>
        <taxon>Embryophyta</taxon>
        <taxon>Tracheophyta</taxon>
        <taxon>Spermatophyta</taxon>
        <taxon>Magnoliopsida</taxon>
        <taxon>eudicotyledons</taxon>
        <taxon>Gunneridae</taxon>
        <taxon>Pentapetalae</taxon>
        <taxon>rosids</taxon>
        <taxon>malvids</taxon>
        <taxon>Malvales</taxon>
        <taxon>Malvaceae</taxon>
        <taxon>Malvoideae</taxon>
        <taxon>Gossypium</taxon>
    </lineage>
</organism>
<evidence type="ECO:0000313" key="2">
    <source>
        <dbReference type="EMBL" id="PPS06846.1"/>
    </source>
</evidence>
<evidence type="ECO:0000256" key="1">
    <source>
        <dbReference type="SAM" id="MobiDB-lite"/>
    </source>
</evidence>
<proteinExistence type="predicted"/>